<gene>
    <name evidence="3" type="ORF">ACH4GP_17345</name>
</gene>
<keyword evidence="4" id="KW-1185">Reference proteome</keyword>
<evidence type="ECO:0000256" key="1">
    <source>
        <dbReference type="ARBA" id="ARBA00022676"/>
    </source>
</evidence>
<dbReference type="Proteomes" id="UP001610990">
    <property type="component" value="Unassembled WGS sequence"/>
</dbReference>
<dbReference type="Gene3D" id="3.40.50.2000">
    <property type="entry name" value="Glycogen Phosphorylase B"/>
    <property type="match status" value="1"/>
</dbReference>
<dbReference type="InterPro" id="IPR051199">
    <property type="entry name" value="LPS_LOS_Heptosyltrfase"/>
</dbReference>
<keyword evidence="1" id="KW-0328">Glycosyltransferase</keyword>
<dbReference type="SUPFAM" id="SSF53756">
    <property type="entry name" value="UDP-Glycosyltransferase/glycogen phosphorylase"/>
    <property type="match status" value="1"/>
</dbReference>
<dbReference type="PANTHER" id="PTHR30160">
    <property type="entry name" value="TETRAACYLDISACCHARIDE 4'-KINASE-RELATED"/>
    <property type="match status" value="1"/>
</dbReference>
<name>A0ABW7RF48_9ACTN</name>
<accession>A0ABW7RF48</accession>
<dbReference type="Pfam" id="PF01075">
    <property type="entry name" value="Glyco_transf_9"/>
    <property type="match status" value="1"/>
</dbReference>
<comment type="caution">
    <text evidence="3">The sequence shown here is derived from an EMBL/GenBank/DDBJ whole genome shotgun (WGS) entry which is preliminary data.</text>
</comment>
<reference evidence="3 4" key="1">
    <citation type="submission" date="2024-10" db="EMBL/GenBank/DDBJ databases">
        <title>The Natural Products Discovery Center: Release of the First 8490 Sequenced Strains for Exploring Actinobacteria Biosynthetic Diversity.</title>
        <authorList>
            <person name="Kalkreuter E."/>
            <person name="Kautsar S.A."/>
            <person name="Yang D."/>
            <person name="Bader C.D."/>
            <person name="Teijaro C.N."/>
            <person name="Fluegel L."/>
            <person name="Davis C.M."/>
            <person name="Simpson J.R."/>
            <person name="Lauterbach L."/>
            <person name="Steele A.D."/>
            <person name="Gui C."/>
            <person name="Meng S."/>
            <person name="Li G."/>
            <person name="Viehrig K."/>
            <person name="Ye F."/>
            <person name="Su P."/>
            <person name="Kiefer A.F."/>
            <person name="Nichols A."/>
            <person name="Cepeda A.J."/>
            <person name="Yan W."/>
            <person name="Fan B."/>
            <person name="Jiang Y."/>
            <person name="Adhikari A."/>
            <person name="Zheng C.-J."/>
            <person name="Schuster L."/>
            <person name="Cowan T.M."/>
            <person name="Smanski M.J."/>
            <person name="Chevrette M.G."/>
            <person name="De Carvalho L.P.S."/>
            <person name="Shen B."/>
        </authorList>
    </citation>
    <scope>NUCLEOTIDE SEQUENCE [LARGE SCALE GENOMIC DNA]</scope>
    <source>
        <strain evidence="3 4">NPDC018013</strain>
    </source>
</reference>
<evidence type="ECO:0000256" key="2">
    <source>
        <dbReference type="ARBA" id="ARBA00022679"/>
    </source>
</evidence>
<dbReference type="InterPro" id="IPR002201">
    <property type="entry name" value="Glyco_trans_9"/>
</dbReference>
<sequence length="385" mass="40424">MTAVASAGIRFHPGSQVTPAGAVHTTPLGYNRDGVPLGAPLPLPASDELVERLSSCGEIKVAFEGKLGDTLLALSAVRALVDWLRVRSVRVAVQATGPYAGLIARTGLITQPPVTTSSGWRAVIGDRAGVEARASGAAVNLVCDPAAPPCWSSDGYAHPDLPARHYLALERRLGIRLAATAPFAPFLATGPNELVEELGSVGWLNGLTIAAVTATSWPERKDYTAQRYIALAEQIAEAQQSQARLLLIGGAQDGGIRISAEPSRRHVQVLRIDGVPANDLADLFPRCRLVVGNDTGLTHLAALARGSDGSGPPVVGLYARHSHSKWRTGLPHHHAVATGQSHRMHQGDLCPVRDAITPCADAHMEAFPPASLARVCIDLLNGAGL</sequence>
<organism evidence="3 4">
    <name type="scientific">Streptomyces celluloflavus</name>
    <dbReference type="NCBI Taxonomy" id="58344"/>
    <lineage>
        <taxon>Bacteria</taxon>
        <taxon>Bacillati</taxon>
        <taxon>Actinomycetota</taxon>
        <taxon>Actinomycetes</taxon>
        <taxon>Kitasatosporales</taxon>
        <taxon>Streptomycetaceae</taxon>
        <taxon>Streptomyces</taxon>
    </lineage>
</organism>
<dbReference type="EMBL" id="JBIRGH010000009">
    <property type="protein sequence ID" value="MFH8586151.1"/>
    <property type="molecule type" value="Genomic_DNA"/>
</dbReference>
<dbReference type="RefSeq" id="WP_266491784.1">
    <property type="nucleotide sequence ID" value="NZ_JBIRGH010000009.1"/>
</dbReference>
<protein>
    <submittedName>
        <fullName evidence="3">Glycosyltransferase family 9 protein</fullName>
    </submittedName>
</protein>
<keyword evidence="2" id="KW-0808">Transferase</keyword>
<dbReference type="PANTHER" id="PTHR30160:SF1">
    <property type="entry name" value="LIPOPOLYSACCHARIDE 1,2-N-ACETYLGLUCOSAMINETRANSFERASE-RELATED"/>
    <property type="match status" value="1"/>
</dbReference>
<proteinExistence type="predicted"/>
<evidence type="ECO:0000313" key="4">
    <source>
        <dbReference type="Proteomes" id="UP001610990"/>
    </source>
</evidence>
<evidence type="ECO:0000313" key="3">
    <source>
        <dbReference type="EMBL" id="MFH8586151.1"/>
    </source>
</evidence>